<evidence type="ECO:0000256" key="7">
    <source>
        <dbReference type="ARBA" id="ARBA00023180"/>
    </source>
</evidence>
<feature type="compositionally biased region" description="Acidic residues" evidence="11">
    <location>
        <begin position="251"/>
        <end position="262"/>
    </location>
</feature>
<feature type="signal peptide" evidence="13">
    <location>
        <begin position="1"/>
        <end position="21"/>
    </location>
</feature>
<comment type="similarity">
    <text evidence="8">Belongs to the SLP1 family.</text>
</comment>
<dbReference type="Gene3D" id="2.60.120.260">
    <property type="entry name" value="Galactose-binding domain-like"/>
    <property type="match status" value="1"/>
</dbReference>
<evidence type="ECO:0000256" key="11">
    <source>
        <dbReference type="SAM" id="MobiDB-lite"/>
    </source>
</evidence>
<evidence type="ECO:0000256" key="3">
    <source>
        <dbReference type="ARBA" id="ARBA00022729"/>
    </source>
</evidence>
<dbReference type="RefSeq" id="XP_041405340.1">
    <property type="nucleotide sequence ID" value="XM_041549406.1"/>
</dbReference>
<keyword evidence="5 12" id="KW-1133">Transmembrane helix</keyword>
<reference evidence="15 16" key="1">
    <citation type="submission" date="2020-05" db="EMBL/GenBank/DDBJ databases">
        <authorList>
            <person name="Casaregola S."/>
            <person name="Devillers H."/>
            <person name="Grondin C."/>
        </authorList>
    </citation>
    <scope>NUCLEOTIDE SEQUENCE [LARGE SCALE GENOMIC DNA]</scope>
    <source>
        <strain evidence="15 16">CLIB 1767</strain>
    </source>
</reference>
<evidence type="ECO:0000313" key="15">
    <source>
        <dbReference type="EMBL" id="CAB4253302.1"/>
    </source>
</evidence>
<dbReference type="PANTHER" id="PTHR12953">
    <property type="entry name" value="MEMBRANE PROTEIN CH1 RELATED"/>
    <property type="match status" value="1"/>
</dbReference>
<dbReference type="GO" id="GO:0034975">
    <property type="term" value="P:protein folding in endoplasmic reticulum"/>
    <property type="evidence" value="ECO:0007669"/>
    <property type="project" value="TreeGrafter"/>
</dbReference>
<keyword evidence="7" id="KW-0325">Glycoprotein</keyword>
<evidence type="ECO:0000256" key="6">
    <source>
        <dbReference type="ARBA" id="ARBA00023136"/>
    </source>
</evidence>
<dbReference type="OrthoDB" id="266334at2759"/>
<evidence type="ECO:0000256" key="13">
    <source>
        <dbReference type="SAM" id="SignalP"/>
    </source>
</evidence>
<dbReference type="EMBL" id="CAEFZW010000002">
    <property type="protein sequence ID" value="CAB4253302.1"/>
    <property type="molecule type" value="Genomic_DNA"/>
</dbReference>
<accession>A0A8H2VDL5</accession>
<organism evidence="15 16">
    <name type="scientific">Maudiozyma barnettii</name>
    <dbReference type="NCBI Taxonomy" id="61262"/>
    <lineage>
        <taxon>Eukaryota</taxon>
        <taxon>Fungi</taxon>
        <taxon>Dikarya</taxon>
        <taxon>Ascomycota</taxon>
        <taxon>Saccharomycotina</taxon>
        <taxon>Saccharomycetes</taxon>
        <taxon>Saccharomycetales</taxon>
        <taxon>Saccharomycetaceae</taxon>
        <taxon>Maudiozyma</taxon>
    </lineage>
</organism>
<keyword evidence="16" id="KW-1185">Reference proteome</keyword>
<evidence type="ECO:0000256" key="10">
    <source>
        <dbReference type="ARBA" id="ARBA00075366"/>
    </source>
</evidence>
<comment type="subcellular location">
    <subcellularLocation>
        <location evidence="1">Endoplasmic reticulum membrane</location>
        <topology evidence="1">Single-pass type I membrane protein</topology>
    </subcellularLocation>
</comment>
<dbReference type="AlphaFoldDB" id="A0A8H2VDL5"/>
<dbReference type="PANTHER" id="PTHR12953:SF0">
    <property type="entry name" value="SUN DOMAIN-CONTAINING OSSIFICATION FACTOR"/>
    <property type="match status" value="1"/>
</dbReference>
<feature type="region of interest" description="Disordered" evidence="11">
    <location>
        <begin position="249"/>
        <end position="283"/>
    </location>
</feature>
<feature type="chain" id="PRO_5034995519" description="SUN-like protein 1" evidence="13">
    <location>
        <begin position="22"/>
        <end position="466"/>
    </location>
</feature>
<evidence type="ECO:0000256" key="5">
    <source>
        <dbReference type="ARBA" id="ARBA00022989"/>
    </source>
</evidence>
<comment type="caution">
    <text evidence="15">The sequence shown here is derived from an EMBL/GenBank/DDBJ whole genome shotgun (WGS) entry which is preliminary data.</text>
</comment>
<evidence type="ECO:0000256" key="2">
    <source>
        <dbReference type="ARBA" id="ARBA00022692"/>
    </source>
</evidence>
<keyword evidence="6 12" id="KW-0472">Membrane</keyword>
<keyword evidence="3 13" id="KW-0732">Signal</keyword>
<protein>
    <recommendedName>
        <fullName evidence="10">SUN-like protein 1</fullName>
    </recommendedName>
</protein>
<dbReference type="InterPro" id="IPR045120">
    <property type="entry name" value="Suco/Slp1-like"/>
</dbReference>
<name>A0A8H2VDL5_9SACH</name>
<evidence type="ECO:0000256" key="1">
    <source>
        <dbReference type="ARBA" id="ARBA00004115"/>
    </source>
</evidence>
<dbReference type="PROSITE" id="PS51469">
    <property type="entry name" value="SUN"/>
    <property type="match status" value="1"/>
</dbReference>
<comment type="subunit">
    <text evidence="9">Interacts with EMP65.</text>
</comment>
<sequence>MVYINILYGFIIYCLFSICRGKEESNGSFVSFEEWKQSKKDGSNEMMDPNAGSRRIREVADPSCYRGGDSYGEEMEIELGFLGGEEIEPEGRVYKDKYNYASLDCAATIVKTNSEASGATSILLENKDKYLLNPCSAESQYVIIELCEDILVEEVELGNYEYFSSTFKIVKFYVSDRLPVTKSGWTVIGEFEAENSRQLQSFIIENPRRWARYLRVEIVSHFGDEFYCPISMLKVHGQTMMDEFKLGETEPQCEESSNEVSEETVRVAEGKGEEEEEEVKRDSVIDEKTDQDCTEKIKDTEKEDVIVKKKKDECSQEDMCFENKAKQWYENSFHVFEVVSNKTVDGKIVDTCLNSTQTPLNAGQMRKPTEESIFKNMIKRLNTLESNSTLTVQYIEEQNRLLTHSINNSIAEVLGIVRSELALAQSMTDLKIAVIQREQRFLIALLVVIICIASLYTFGKRSNIII</sequence>
<feature type="domain" description="SUN" evidence="14">
    <location>
        <begin position="52"/>
        <end position="240"/>
    </location>
</feature>
<evidence type="ECO:0000256" key="4">
    <source>
        <dbReference type="ARBA" id="ARBA00022824"/>
    </source>
</evidence>
<dbReference type="InterPro" id="IPR008979">
    <property type="entry name" value="Galactose-bd-like_sf"/>
</dbReference>
<evidence type="ECO:0000256" key="8">
    <source>
        <dbReference type="ARBA" id="ARBA00061226"/>
    </source>
</evidence>
<dbReference type="InterPro" id="IPR012919">
    <property type="entry name" value="SUN_dom"/>
</dbReference>
<evidence type="ECO:0000259" key="14">
    <source>
        <dbReference type="PROSITE" id="PS51469"/>
    </source>
</evidence>
<dbReference type="GO" id="GO:0005789">
    <property type="term" value="C:endoplasmic reticulum membrane"/>
    <property type="evidence" value="ECO:0007669"/>
    <property type="project" value="UniProtKB-SubCell"/>
</dbReference>
<gene>
    <name evidence="15" type="ORF">KABA2_02S16346</name>
</gene>
<evidence type="ECO:0000256" key="12">
    <source>
        <dbReference type="SAM" id="Phobius"/>
    </source>
</evidence>
<dbReference type="Pfam" id="PF07738">
    <property type="entry name" value="Sad1_UNC"/>
    <property type="match status" value="1"/>
</dbReference>
<keyword evidence="4" id="KW-0256">Endoplasmic reticulum</keyword>
<dbReference type="FunFam" id="2.60.120.260:FF:000099">
    <property type="entry name" value="Uncharacterized protein, isoform C"/>
    <property type="match status" value="1"/>
</dbReference>
<evidence type="ECO:0000256" key="9">
    <source>
        <dbReference type="ARBA" id="ARBA00064635"/>
    </source>
</evidence>
<evidence type="ECO:0000313" key="16">
    <source>
        <dbReference type="Proteomes" id="UP000644660"/>
    </source>
</evidence>
<feature type="transmembrane region" description="Helical" evidence="12">
    <location>
        <begin position="441"/>
        <end position="459"/>
    </location>
</feature>
<keyword evidence="2 12" id="KW-0812">Transmembrane</keyword>
<dbReference type="SUPFAM" id="SSF49785">
    <property type="entry name" value="Galactose-binding domain-like"/>
    <property type="match status" value="1"/>
</dbReference>
<dbReference type="GeneID" id="64856459"/>
<dbReference type="Proteomes" id="UP000644660">
    <property type="component" value="Unassembled WGS sequence"/>
</dbReference>
<proteinExistence type="inferred from homology"/>